<evidence type="ECO:0000313" key="1">
    <source>
        <dbReference type="EMBL" id="KAA8892700.1"/>
    </source>
</evidence>
<dbReference type="InParanoid" id="A0A5J5EBS3"/>
<protein>
    <submittedName>
        <fullName evidence="1">Uncharacterized protein</fullName>
    </submittedName>
</protein>
<evidence type="ECO:0000313" key="2">
    <source>
        <dbReference type="Proteomes" id="UP000326924"/>
    </source>
</evidence>
<dbReference type="EMBL" id="VXIS01000630">
    <property type="protein sequence ID" value="KAA8892700.1"/>
    <property type="molecule type" value="Genomic_DNA"/>
</dbReference>
<dbReference type="Proteomes" id="UP000326924">
    <property type="component" value="Unassembled WGS sequence"/>
</dbReference>
<gene>
    <name evidence="1" type="ORF">FN846DRAFT_762488</name>
</gene>
<dbReference type="OrthoDB" id="5429442at2759"/>
<comment type="caution">
    <text evidence="1">The sequence shown here is derived from an EMBL/GenBank/DDBJ whole genome shotgun (WGS) entry which is preliminary data.</text>
</comment>
<sequence length="185" mass="21429">LYPSRILLPGNTGSNLSKIYYQIRFKKGTLKTADGEIDEKLDNWIIAVQCDLERQDITDDPKDDRRTRERKKKQREFIEQHFAIPGDYTVQRLYAKLTGETPALPSPPYDRIDAYWSDFVYSQSYFGLDQDGHERTWEDFTDDIGDENTVTFKNILSTWAESQETKGLTLLGVQLTLPPATERNV</sequence>
<keyword evidence="2" id="KW-1185">Reference proteome</keyword>
<reference evidence="1 2" key="1">
    <citation type="submission" date="2019-09" db="EMBL/GenBank/DDBJ databases">
        <title>Draft genome of the ectomycorrhizal ascomycete Sphaerosporella brunnea.</title>
        <authorList>
            <consortium name="DOE Joint Genome Institute"/>
            <person name="Benucci G.M."/>
            <person name="Marozzi G."/>
            <person name="Antonielli L."/>
            <person name="Sanchez S."/>
            <person name="Marco P."/>
            <person name="Wang X."/>
            <person name="Falini L.B."/>
            <person name="Barry K."/>
            <person name="Haridas S."/>
            <person name="Lipzen A."/>
            <person name="Labutti K."/>
            <person name="Grigoriev I.V."/>
            <person name="Murat C."/>
            <person name="Martin F."/>
            <person name="Albertini E."/>
            <person name="Donnini D."/>
            <person name="Bonito G."/>
        </authorList>
    </citation>
    <scope>NUCLEOTIDE SEQUENCE [LARGE SCALE GENOMIC DNA]</scope>
    <source>
        <strain evidence="1 2">Sb_GMNB300</strain>
    </source>
</reference>
<dbReference type="AlphaFoldDB" id="A0A5J5EBS3"/>
<proteinExistence type="predicted"/>
<organism evidence="1 2">
    <name type="scientific">Sphaerosporella brunnea</name>
    <dbReference type="NCBI Taxonomy" id="1250544"/>
    <lineage>
        <taxon>Eukaryota</taxon>
        <taxon>Fungi</taxon>
        <taxon>Dikarya</taxon>
        <taxon>Ascomycota</taxon>
        <taxon>Pezizomycotina</taxon>
        <taxon>Pezizomycetes</taxon>
        <taxon>Pezizales</taxon>
        <taxon>Pyronemataceae</taxon>
        <taxon>Sphaerosporella</taxon>
    </lineage>
</organism>
<name>A0A5J5EBS3_9PEZI</name>
<feature type="non-terminal residue" evidence="1">
    <location>
        <position position="1"/>
    </location>
</feature>
<feature type="non-terminal residue" evidence="1">
    <location>
        <position position="185"/>
    </location>
</feature>
<accession>A0A5J5EBS3</accession>